<dbReference type="PROSITE" id="PS50088">
    <property type="entry name" value="ANK_REPEAT"/>
    <property type="match status" value="1"/>
</dbReference>
<dbReference type="Pfam" id="PF00023">
    <property type="entry name" value="Ank"/>
    <property type="match status" value="1"/>
</dbReference>
<dbReference type="InterPro" id="IPR002110">
    <property type="entry name" value="Ankyrin_rpt"/>
</dbReference>
<dbReference type="GO" id="GO:0085020">
    <property type="term" value="P:protein K6-linked ubiquitination"/>
    <property type="evidence" value="ECO:0007669"/>
    <property type="project" value="TreeGrafter"/>
</dbReference>
<gene>
    <name evidence="5" type="ORF">AFUS01_LOCUS43602</name>
</gene>
<evidence type="ECO:0000256" key="2">
    <source>
        <dbReference type="ARBA" id="ARBA00023043"/>
    </source>
</evidence>
<dbReference type="AlphaFoldDB" id="A0A8J2PRP8"/>
<evidence type="ECO:0000256" key="4">
    <source>
        <dbReference type="SAM" id="MobiDB-lite"/>
    </source>
</evidence>
<dbReference type="EMBL" id="CAJVCH010570104">
    <property type="protein sequence ID" value="CAG7834060.1"/>
    <property type="molecule type" value="Genomic_DNA"/>
</dbReference>
<sequence length="369" mass="42205">MNMPKRQSSWENYRAVKDSSIEVIRAEHLKKNFDPNTNFRGQTLLTTSVIEGRADVVQLLLEMGANPNLKSDEGGRRETPLITAVRLKKYSCVKILTSKGALISTTNFYGQNAVYQAVVENAYEILQHFLGCPLDEGKHYTQVSCPFHLALTESLMSHSKKKCLLLLLRFNYNCPCIPKLCTRICPTTDSHASSYRSQDMIKVDPDVFKWIYLSLGYPPLPLRLSQIKDEVEEKMRQFFRGTTQFQVKLQYLVRIYVREICSIYSLKLSSSRGSSIELGVKNKISKLNHYLEWRSPDDWRTDARLRDLETITLQSILNVDECLCTAPAKLYAIEPESQNVGEVESEDYPELPRDSLRGGFLLGEDQSLK</sequence>
<feature type="region of interest" description="Disordered" evidence="4">
    <location>
        <begin position="338"/>
        <end position="369"/>
    </location>
</feature>
<dbReference type="GO" id="GO:0031436">
    <property type="term" value="C:BRCA1-BARD1 complex"/>
    <property type="evidence" value="ECO:0007669"/>
    <property type="project" value="TreeGrafter"/>
</dbReference>
<organism evidence="5 6">
    <name type="scientific">Allacma fusca</name>
    <dbReference type="NCBI Taxonomy" id="39272"/>
    <lineage>
        <taxon>Eukaryota</taxon>
        <taxon>Metazoa</taxon>
        <taxon>Ecdysozoa</taxon>
        <taxon>Arthropoda</taxon>
        <taxon>Hexapoda</taxon>
        <taxon>Collembola</taxon>
        <taxon>Symphypleona</taxon>
        <taxon>Sminthuridae</taxon>
        <taxon>Allacma</taxon>
    </lineage>
</organism>
<evidence type="ECO:0000256" key="3">
    <source>
        <dbReference type="PROSITE-ProRule" id="PRU00023"/>
    </source>
</evidence>
<evidence type="ECO:0000313" key="5">
    <source>
        <dbReference type="EMBL" id="CAG7834060.1"/>
    </source>
</evidence>
<dbReference type="SMART" id="SM00248">
    <property type="entry name" value="ANK"/>
    <property type="match status" value="3"/>
</dbReference>
<dbReference type="GO" id="GO:0004842">
    <property type="term" value="F:ubiquitin-protein transferase activity"/>
    <property type="evidence" value="ECO:0007669"/>
    <property type="project" value="TreeGrafter"/>
</dbReference>
<reference evidence="5" key="1">
    <citation type="submission" date="2021-06" db="EMBL/GenBank/DDBJ databases">
        <authorList>
            <person name="Hodson N. C."/>
            <person name="Mongue J. A."/>
            <person name="Jaron S. K."/>
        </authorList>
    </citation>
    <scope>NUCLEOTIDE SEQUENCE</scope>
</reference>
<dbReference type="Proteomes" id="UP000708208">
    <property type="component" value="Unassembled WGS sequence"/>
</dbReference>
<proteinExistence type="predicted"/>
<protein>
    <submittedName>
        <fullName evidence="5">Uncharacterized protein</fullName>
    </submittedName>
</protein>
<comment type="caution">
    <text evidence="5">The sequence shown here is derived from an EMBL/GenBank/DDBJ whole genome shotgun (WGS) entry which is preliminary data.</text>
</comment>
<evidence type="ECO:0000256" key="1">
    <source>
        <dbReference type="ARBA" id="ARBA00022737"/>
    </source>
</evidence>
<dbReference type="PANTHER" id="PTHR24171:SF8">
    <property type="entry name" value="BRCA1-ASSOCIATED RING DOMAIN PROTEIN 1"/>
    <property type="match status" value="1"/>
</dbReference>
<keyword evidence="6" id="KW-1185">Reference proteome</keyword>
<dbReference type="PROSITE" id="PS50297">
    <property type="entry name" value="ANK_REP_REGION"/>
    <property type="match status" value="1"/>
</dbReference>
<dbReference type="OrthoDB" id="194358at2759"/>
<evidence type="ECO:0000313" key="6">
    <source>
        <dbReference type="Proteomes" id="UP000708208"/>
    </source>
</evidence>
<keyword evidence="1" id="KW-0677">Repeat</keyword>
<feature type="repeat" description="ANK" evidence="3">
    <location>
        <begin position="40"/>
        <end position="72"/>
    </location>
</feature>
<dbReference type="GO" id="GO:0070531">
    <property type="term" value="C:BRCA1-A complex"/>
    <property type="evidence" value="ECO:0007669"/>
    <property type="project" value="TreeGrafter"/>
</dbReference>
<dbReference type="PANTHER" id="PTHR24171">
    <property type="entry name" value="ANKYRIN REPEAT DOMAIN-CONTAINING PROTEIN 39-RELATED"/>
    <property type="match status" value="1"/>
</dbReference>
<name>A0A8J2PRP8_9HEXA</name>
<keyword evidence="2 3" id="KW-0040">ANK repeat</keyword>
<accession>A0A8J2PRP8</accession>